<keyword evidence="9" id="KW-1185">Reference proteome</keyword>
<dbReference type="FunFam" id="3.30.70.580:FF:000001">
    <property type="entry name" value="tRNA pseudouridine synthase A"/>
    <property type="match status" value="1"/>
</dbReference>
<keyword evidence="2 3" id="KW-0413">Isomerase</keyword>
<dbReference type="PANTHER" id="PTHR11142">
    <property type="entry name" value="PSEUDOURIDYLATE SYNTHASE"/>
    <property type="match status" value="1"/>
</dbReference>
<gene>
    <name evidence="3 6" type="primary">truA</name>
    <name evidence="6" type="ORF">KSV97_04480</name>
    <name evidence="7" type="ORF">KSW06_04670</name>
</gene>
<organism evidence="6 8">
    <name type="scientific">Catenibacterium mitsuokai</name>
    <dbReference type="NCBI Taxonomy" id="100886"/>
    <lineage>
        <taxon>Bacteria</taxon>
        <taxon>Bacillati</taxon>
        <taxon>Bacillota</taxon>
        <taxon>Erysipelotrichia</taxon>
        <taxon>Erysipelotrichales</taxon>
        <taxon>Coprobacillaceae</taxon>
        <taxon>Catenibacterium</taxon>
    </lineage>
</organism>
<dbReference type="Pfam" id="PF01416">
    <property type="entry name" value="PseudoU_synth_1"/>
    <property type="match status" value="2"/>
</dbReference>
<keyword evidence="1 3" id="KW-0819">tRNA processing</keyword>
<dbReference type="GeneID" id="301323185"/>
<feature type="active site" description="Nucleophile" evidence="3">
    <location>
        <position position="51"/>
    </location>
</feature>
<comment type="catalytic activity">
    <reaction evidence="3 4">
        <text>uridine(38/39/40) in tRNA = pseudouridine(38/39/40) in tRNA</text>
        <dbReference type="Rhea" id="RHEA:22376"/>
        <dbReference type="Rhea" id="RHEA-COMP:10085"/>
        <dbReference type="Rhea" id="RHEA-COMP:10087"/>
        <dbReference type="ChEBI" id="CHEBI:65314"/>
        <dbReference type="ChEBI" id="CHEBI:65315"/>
        <dbReference type="EC" id="5.4.99.12"/>
    </reaction>
</comment>
<dbReference type="Proteomes" id="UP001196408">
    <property type="component" value="Unassembled WGS sequence"/>
</dbReference>
<dbReference type="EC" id="5.4.99.12" evidence="3"/>
<evidence type="ECO:0000256" key="3">
    <source>
        <dbReference type="HAMAP-Rule" id="MF_00171"/>
    </source>
</evidence>
<dbReference type="PANTHER" id="PTHR11142:SF0">
    <property type="entry name" value="TRNA PSEUDOURIDINE SYNTHASE-LIKE 1"/>
    <property type="match status" value="1"/>
</dbReference>
<comment type="function">
    <text evidence="3">Formation of pseudouridine at positions 38, 39 and 40 in the anticodon stem and loop of transfer RNAs.</text>
</comment>
<dbReference type="Proteomes" id="UP001197492">
    <property type="component" value="Unassembled WGS sequence"/>
</dbReference>
<dbReference type="CDD" id="cd02570">
    <property type="entry name" value="PseudoU_synth_EcTruA"/>
    <property type="match status" value="1"/>
</dbReference>
<comment type="similarity">
    <text evidence="3 4">Belongs to the tRNA pseudouridine synthase TruA family.</text>
</comment>
<evidence type="ECO:0000313" key="9">
    <source>
        <dbReference type="Proteomes" id="UP001197492"/>
    </source>
</evidence>
<dbReference type="EMBL" id="JAHOEF010000019">
    <property type="protein sequence ID" value="MBV3382503.1"/>
    <property type="molecule type" value="Genomic_DNA"/>
</dbReference>
<proteinExistence type="inferred from homology"/>
<evidence type="ECO:0000313" key="8">
    <source>
        <dbReference type="Proteomes" id="UP001196408"/>
    </source>
</evidence>
<name>A0AAW4MQT4_9FIRM</name>
<sequence>MRIKCIVTYDGTHFYGWQIQPDKRTVQEEIQKAIYKITHEEVTIHSSGRTDAGVHAVGQVFHFDINKEIPEKQWIRALNNFLPDDIYIKDSFIVDESFHARYSAKKKEYRYLVSTKPYNPIERLYVYQHNRPLDIEAMRECAQIFLGEHDFASFCVFNGLGDTIRVIQTIDIQEEDGIVTMRFVGNGFRRYMVRLISGALIQVGSHWRTKEFVEDLLNSKGKKKCLFKAKPEGLYLQEVYYEEDD</sequence>
<comment type="subunit">
    <text evidence="3">Homodimer.</text>
</comment>
<accession>A0AAW4MQT4</accession>
<evidence type="ECO:0000259" key="5">
    <source>
        <dbReference type="Pfam" id="PF01416"/>
    </source>
</evidence>
<dbReference type="AlphaFoldDB" id="A0AAW4MQT4"/>
<feature type="domain" description="Pseudouridine synthase I TruA alpha/beta" evidence="5">
    <location>
        <begin position="6"/>
        <end position="103"/>
    </location>
</feature>
<dbReference type="RefSeq" id="WP_217747404.1">
    <property type="nucleotide sequence ID" value="NZ_JAHOEB010000020.1"/>
</dbReference>
<comment type="caution">
    <text evidence="3">Lacks conserved residue(s) required for the propagation of feature annotation.</text>
</comment>
<reference evidence="6 9" key="1">
    <citation type="submission" date="2021-06" db="EMBL/GenBank/DDBJ databases">
        <title>Collection of gut derived symbiotic bacterial strains cultured from healthy donors.</title>
        <authorList>
            <person name="Lin H."/>
            <person name="Littmann E."/>
            <person name="Pamer E.G."/>
        </authorList>
    </citation>
    <scope>NUCLEOTIDE SEQUENCE</scope>
    <source>
        <strain evidence="7 9">MSK.21.70</strain>
        <strain evidence="6">MSK.21.82</strain>
    </source>
</reference>
<evidence type="ECO:0000256" key="4">
    <source>
        <dbReference type="RuleBase" id="RU003792"/>
    </source>
</evidence>
<evidence type="ECO:0000256" key="1">
    <source>
        <dbReference type="ARBA" id="ARBA00022694"/>
    </source>
</evidence>
<dbReference type="EMBL" id="JAHOEL010000020">
    <property type="protein sequence ID" value="MBV3392563.1"/>
    <property type="molecule type" value="Genomic_DNA"/>
</dbReference>
<dbReference type="GO" id="GO:0031119">
    <property type="term" value="P:tRNA pseudouridine synthesis"/>
    <property type="evidence" value="ECO:0007669"/>
    <property type="project" value="UniProtKB-UniRule"/>
</dbReference>
<dbReference type="GO" id="GO:0160147">
    <property type="term" value="F:tRNA pseudouridine(38-40) synthase activity"/>
    <property type="evidence" value="ECO:0007669"/>
    <property type="project" value="UniProtKB-EC"/>
</dbReference>
<dbReference type="GO" id="GO:0003723">
    <property type="term" value="F:RNA binding"/>
    <property type="evidence" value="ECO:0007669"/>
    <property type="project" value="InterPro"/>
</dbReference>
<feature type="binding site" evidence="3">
    <location>
        <position position="109"/>
    </location>
    <ligand>
        <name>substrate</name>
    </ligand>
</feature>
<feature type="domain" description="Pseudouridine synthase I TruA alpha/beta" evidence="5">
    <location>
        <begin position="142"/>
        <end position="242"/>
    </location>
</feature>
<evidence type="ECO:0000313" key="7">
    <source>
        <dbReference type="EMBL" id="MBV3392563.1"/>
    </source>
</evidence>
<dbReference type="InterPro" id="IPR001406">
    <property type="entry name" value="PsdUridine_synth_TruA"/>
</dbReference>
<dbReference type="InterPro" id="IPR020097">
    <property type="entry name" value="PsdUridine_synth_TruA_a/b_dom"/>
</dbReference>
<dbReference type="NCBIfam" id="TIGR00071">
    <property type="entry name" value="hisT_truA"/>
    <property type="match status" value="1"/>
</dbReference>
<protein>
    <recommendedName>
        <fullName evidence="3">tRNA pseudouridine synthase A</fullName>
        <ecNumber evidence="3">5.4.99.12</ecNumber>
    </recommendedName>
    <alternativeName>
        <fullName evidence="3">tRNA pseudouridine(38-40) synthase</fullName>
    </alternativeName>
    <alternativeName>
        <fullName evidence="3">tRNA pseudouridylate synthase I</fullName>
    </alternativeName>
    <alternativeName>
        <fullName evidence="3">tRNA-uridine isomerase I</fullName>
    </alternativeName>
</protein>
<dbReference type="HAMAP" id="MF_00171">
    <property type="entry name" value="TruA"/>
    <property type="match status" value="1"/>
</dbReference>
<evidence type="ECO:0000256" key="2">
    <source>
        <dbReference type="ARBA" id="ARBA00023235"/>
    </source>
</evidence>
<dbReference type="PIRSF" id="PIRSF001430">
    <property type="entry name" value="tRNA_psdUrid_synth"/>
    <property type="match status" value="1"/>
</dbReference>
<comment type="caution">
    <text evidence="6">The sequence shown here is derived from an EMBL/GenBank/DDBJ whole genome shotgun (WGS) entry which is preliminary data.</text>
</comment>
<evidence type="ECO:0000313" key="6">
    <source>
        <dbReference type="EMBL" id="MBV3382503.1"/>
    </source>
</evidence>